<sequence length="137" mass="14116">MAPTRKSRITAAVAAVVGLVVALAAVLPRLTPASTAAVSVPATRTGYATVTATGATLARITTTVAPDGVTVTDATVWVFGLHGSLFFHADLRIGTGTTTRCAWRSWGSVQGHSATSYHCDTHGQRGSNAAIVVSFHR</sequence>
<keyword evidence="2" id="KW-1185">Reference proteome</keyword>
<dbReference type="EMBL" id="MSIE01000093">
    <property type="protein sequence ID" value="OLF08586.1"/>
    <property type="molecule type" value="Genomic_DNA"/>
</dbReference>
<name>A0A1Q8C2J8_9PSEU</name>
<protein>
    <submittedName>
        <fullName evidence="1">Uncharacterized protein</fullName>
    </submittedName>
</protein>
<comment type="caution">
    <text evidence="1">The sequence shown here is derived from an EMBL/GenBank/DDBJ whole genome shotgun (WGS) entry which is preliminary data.</text>
</comment>
<organism evidence="1 2">
    <name type="scientific">Actinophytocola xanthii</name>
    <dbReference type="NCBI Taxonomy" id="1912961"/>
    <lineage>
        <taxon>Bacteria</taxon>
        <taxon>Bacillati</taxon>
        <taxon>Actinomycetota</taxon>
        <taxon>Actinomycetes</taxon>
        <taxon>Pseudonocardiales</taxon>
        <taxon>Pseudonocardiaceae</taxon>
    </lineage>
</organism>
<dbReference type="Proteomes" id="UP000185596">
    <property type="component" value="Unassembled WGS sequence"/>
</dbReference>
<dbReference type="STRING" id="1912961.BU204_34090"/>
<evidence type="ECO:0000313" key="1">
    <source>
        <dbReference type="EMBL" id="OLF08586.1"/>
    </source>
</evidence>
<dbReference type="RefSeq" id="WP_075129935.1">
    <property type="nucleotide sequence ID" value="NZ_MSIE01000093.1"/>
</dbReference>
<evidence type="ECO:0000313" key="2">
    <source>
        <dbReference type="Proteomes" id="UP000185596"/>
    </source>
</evidence>
<accession>A0A1Q8C2J8</accession>
<gene>
    <name evidence="1" type="ORF">BU204_34090</name>
</gene>
<proteinExistence type="predicted"/>
<reference evidence="1 2" key="1">
    <citation type="submission" date="2016-12" db="EMBL/GenBank/DDBJ databases">
        <title>The draft genome sequence of Actinophytocola sp. 11-183.</title>
        <authorList>
            <person name="Wang W."/>
            <person name="Yuan L."/>
        </authorList>
    </citation>
    <scope>NUCLEOTIDE SEQUENCE [LARGE SCALE GENOMIC DNA]</scope>
    <source>
        <strain evidence="1 2">11-183</strain>
    </source>
</reference>
<dbReference type="AlphaFoldDB" id="A0A1Q8C2J8"/>